<feature type="region of interest" description="Disordered" evidence="1">
    <location>
        <begin position="185"/>
        <end position="207"/>
    </location>
</feature>
<dbReference type="AlphaFoldDB" id="A0A7R9AUH1"/>
<evidence type="ECO:0000313" key="2">
    <source>
        <dbReference type="EMBL" id="CAD7260835.1"/>
    </source>
</evidence>
<dbReference type="EMBL" id="OC001872">
    <property type="protein sequence ID" value="CAD7260835.1"/>
    <property type="molecule type" value="Genomic_DNA"/>
</dbReference>
<feature type="region of interest" description="Disordered" evidence="1">
    <location>
        <begin position="145"/>
        <end position="166"/>
    </location>
</feature>
<evidence type="ECO:0000256" key="1">
    <source>
        <dbReference type="SAM" id="MobiDB-lite"/>
    </source>
</evidence>
<reference evidence="2" key="1">
    <citation type="submission" date="2020-11" db="EMBL/GenBank/DDBJ databases">
        <authorList>
            <person name="Tran Van P."/>
        </authorList>
    </citation>
    <scope>NUCLEOTIDE SEQUENCE</scope>
</reference>
<name>A0A7R9AUH1_TIMSH</name>
<accession>A0A7R9AUH1</accession>
<feature type="compositionally biased region" description="Polar residues" evidence="1">
    <location>
        <begin position="157"/>
        <end position="166"/>
    </location>
</feature>
<feature type="compositionally biased region" description="Polar residues" evidence="1">
    <location>
        <begin position="192"/>
        <end position="204"/>
    </location>
</feature>
<gene>
    <name evidence="2" type="ORF">TSIB3V08_LOCUS4995</name>
</gene>
<protein>
    <submittedName>
        <fullName evidence="2">Uncharacterized protein</fullName>
    </submittedName>
</protein>
<sequence length="271" mass="30776">MSSDTNLRAPDYFELLFPIRPPPPLLISMWSLPNTTGPENFVRGRGEKQSMNNSVHHDDYSLSEELYAPLESPRDPLGTPITQPIRTKYPVQYRQKEECIRPNTTSYYQFGLYALSTNYSNGLGIGKVELEEVHPHLRGRRVENHLGKTNPVHPTEIRTSISPSSAAELNTTSALANYATEAEPPEPLFDASRSSEQGFGTSAAPSKVDDVIPKPLDKSIEVKANLEFPLPETRQSYICRREVFEYPEDYSSRHPREEHVQMNQYTRPIKM</sequence>
<organism evidence="2">
    <name type="scientific">Timema shepardi</name>
    <name type="common">Walking stick</name>
    <dbReference type="NCBI Taxonomy" id="629360"/>
    <lineage>
        <taxon>Eukaryota</taxon>
        <taxon>Metazoa</taxon>
        <taxon>Ecdysozoa</taxon>
        <taxon>Arthropoda</taxon>
        <taxon>Hexapoda</taxon>
        <taxon>Insecta</taxon>
        <taxon>Pterygota</taxon>
        <taxon>Neoptera</taxon>
        <taxon>Polyneoptera</taxon>
        <taxon>Phasmatodea</taxon>
        <taxon>Timematodea</taxon>
        <taxon>Timematoidea</taxon>
        <taxon>Timematidae</taxon>
        <taxon>Timema</taxon>
    </lineage>
</organism>
<proteinExistence type="predicted"/>